<feature type="region of interest" description="Disordered" evidence="2">
    <location>
        <begin position="639"/>
        <end position="685"/>
    </location>
</feature>
<proteinExistence type="predicted"/>
<dbReference type="InterPro" id="IPR019734">
    <property type="entry name" value="TPR_rpt"/>
</dbReference>
<feature type="transmembrane region" description="Helical" evidence="3">
    <location>
        <begin position="20"/>
        <end position="37"/>
    </location>
</feature>
<feature type="transmembrane region" description="Helical" evidence="3">
    <location>
        <begin position="401"/>
        <end position="424"/>
    </location>
</feature>
<dbReference type="PANTHER" id="PTHR37422">
    <property type="entry name" value="TEICHURONIC ACID BIOSYNTHESIS PROTEIN TUAE"/>
    <property type="match status" value="1"/>
</dbReference>
<reference evidence="5" key="1">
    <citation type="submission" date="2017-09" db="EMBL/GenBank/DDBJ databases">
        <title>Depth-based differentiation of microbial function through sediment-hosted aquifers and enrichment of novel symbionts in the deep terrestrial subsurface.</title>
        <authorList>
            <person name="Probst A.J."/>
            <person name="Ladd B."/>
            <person name="Jarett J.K."/>
            <person name="Geller-Mcgrath D.E."/>
            <person name="Sieber C.M.K."/>
            <person name="Emerson J.B."/>
            <person name="Anantharaman K."/>
            <person name="Thomas B.C."/>
            <person name="Malmstrom R."/>
            <person name="Stieglmeier M."/>
            <person name="Klingl A."/>
            <person name="Woyke T."/>
            <person name="Ryan C.M."/>
            <person name="Banfield J.F."/>
        </authorList>
    </citation>
    <scope>NUCLEOTIDE SEQUENCE [LARGE SCALE GENOMIC DNA]</scope>
</reference>
<evidence type="ECO:0000313" key="5">
    <source>
        <dbReference type="Proteomes" id="UP000230683"/>
    </source>
</evidence>
<dbReference type="PROSITE" id="PS50005">
    <property type="entry name" value="TPR"/>
    <property type="match status" value="1"/>
</dbReference>
<dbReference type="SUPFAM" id="SSF48452">
    <property type="entry name" value="TPR-like"/>
    <property type="match status" value="1"/>
</dbReference>
<evidence type="ECO:0000256" key="2">
    <source>
        <dbReference type="SAM" id="MobiDB-lite"/>
    </source>
</evidence>
<evidence type="ECO:0000256" key="1">
    <source>
        <dbReference type="PROSITE-ProRule" id="PRU00339"/>
    </source>
</evidence>
<keyword evidence="3" id="KW-1133">Transmembrane helix</keyword>
<evidence type="ECO:0000256" key="3">
    <source>
        <dbReference type="SAM" id="Phobius"/>
    </source>
</evidence>
<dbReference type="Proteomes" id="UP000230683">
    <property type="component" value="Unassembled WGS sequence"/>
</dbReference>
<dbReference type="Pfam" id="PF13414">
    <property type="entry name" value="TPR_11"/>
    <property type="match status" value="1"/>
</dbReference>
<dbReference type="PANTHER" id="PTHR37422:SF13">
    <property type="entry name" value="LIPOPOLYSACCHARIDE BIOSYNTHESIS PROTEIN PA4999-RELATED"/>
    <property type="match status" value="1"/>
</dbReference>
<dbReference type="EMBL" id="PFWY01000081">
    <property type="protein sequence ID" value="PJA40674.1"/>
    <property type="molecule type" value="Genomic_DNA"/>
</dbReference>
<feature type="transmembrane region" description="Helical" evidence="3">
    <location>
        <begin position="111"/>
        <end position="130"/>
    </location>
</feature>
<dbReference type="Gene3D" id="1.25.40.10">
    <property type="entry name" value="Tetratricopeptide repeat domain"/>
    <property type="match status" value="1"/>
</dbReference>
<dbReference type="AlphaFoldDB" id="A0A2M7X3B8"/>
<accession>A0A2M7X3B8</accession>
<protein>
    <submittedName>
        <fullName evidence="4">Uncharacterized protein</fullName>
    </submittedName>
</protein>
<feature type="transmembrane region" description="Helical" evidence="3">
    <location>
        <begin position="315"/>
        <end position="337"/>
    </location>
</feature>
<feature type="transmembrane region" description="Helical" evidence="3">
    <location>
        <begin position="85"/>
        <end position="104"/>
    </location>
</feature>
<sequence length="685" mass="76297">MPLLFVPFTADAFSLNKTYLVLFVSLISLSLFFVDNINRKRVHVLNLGSYLGMSLLVIGGIASTYFSTNKRISLFGSYGNYESSLYFLIALFIIGFVSANVKLSLSKISKFLIAGVTFSTLFSFFALYGITIPGIGLVPASFSFAGSTNVLAALQAVTVLVALYALGNSAKSKNIKSELFYSFVFVVNAVYMLVALNVLAVGIVVIVTIYLISASKLKLVGDKNVFVPLIFIIFLLVFVNYFSVTRSLLGVENYEHSFRLPVTESWLVSAESVRDFPFTGSGLGTYVFDFTRYRPASLNATPAWDVRFAYPFNDVFTWLATAGLFGLFMYATFWVFVVKDIFYLNREGNKKFLLALILAVIFASLMLLGFNLILYVFLFIVLGISAQNKEHSVFTVSDRNILYALGVASLGLIVLLGINAYQVYSAQNYFMKSLLTNNALERYEFQNMALNHDPRESVYRRVFTGTNLFIATQMSQAEKPTETDIAQIQQLISQSIDNVRLLTEVINPLDVANWETRGQVYDALSGVAENADQFASDAYTNAINLEPTSPRLWLSLGSVYYRQKDYQNAIQAFARSVQLKNDFPNAHYNLAYALKDAGYPIDALTQLEIVARLIPTEGDDYKKISEELKVFQDLADQAKAQQAEEARKQAEGLPEGQNPSEVIRQEPPVEPLTLPEDAPVINSNV</sequence>
<feature type="transmembrane region" description="Helical" evidence="3">
    <location>
        <begin position="179"/>
        <end position="212"/>
    </location>
</feature>
<feature type="transmembrane region" description="Helical" evidence="3">
    <location>
        <begin position="352"/>
        <end position="380"/>
    </location>
</feature>
<evidence type="ECO:0000313" key="4">
    <source>
        <dbReference type="EMBL" id="PJA40674.1"/>
    </source>
</evidence>
<feature type="non-terminal residue" evidence="4">
    <location>
        <position position="685"/>
    </location>
</feature>
<keyword evidence="3" id="KW-0472">Membrane</keyword>
<feature type="transmembrane region" description="Helical" evidence="3">
    <location>
        <begin position="44"/>
        <end position="65"/>
    </location>
</feature>
<feature type="transmembrane region" description="Helical" evidence="3">
    <location>
        <begin position="150"/>
        <end position="167"/>
    </location>
</feature>
<name>A0A2M7X3B8_UNCKA</name>
<dbReference type="InterPro" id="IPR051533">
    <property type="entry name" value="WaaL-like"/>
</dbReference>
<comment type="caution">
    <text evidence="4">The sequence shown here is derived from an EMBL/GenBank/DDBJ whole genome shotgun (WGS) entry which is preliminary data.</text>
</comment>
<gene>
    <name evidence="4" type="ORF">CO178_01760</name>
</gene>
<feature type="repeat" description="TPR" evidence="1">
    <location>
        <begin position="550"/>
        <end position="583"/>
    </location>
</feature>
<organism evidence="4 5">
    <name type="scientific">candidate division WWE3 bacterium CG_4_9_14_3_um_filter_34_6</name>
    <dbReference type="NCBI Taxonomy" id="1975079"/>
    <lineage>
        <taxon>Bacteria</taxon>
        <taxon>Katanobacteria</taxon>
    </lineage>
</organism>
<dbReference type="SMART" id="SM00028">
    <property type="entry name" value="TPR"/>
    <property type="match status" value="2"/>
</dbReference>
<keyword evidence="3" id="KW-0812">Transmembrane</keyword>
<dbReference type="InterPro" id="IPR011990">
    <property type="entry name" value="TPR-like_helical_dom_sf"/>
</dbReference>
<keyword evidence="1" id="KW-0802">TPR repeat</keyword>
<feature type="transmembrane region" description="Helical" evidence="3">
    <location>
        <begin position="224"/>
        <end position="244"/>
    </location>
</feature>